<organism evidence="5">
    <name type="scientific">Schistocephalus solidus</name>
    <name type="common">Tapeworm</name>
    <dbReference type="NCBI Taxonomy" id="70667"/>
    <lineage>
        <taxon>Eukaryota</taxon>
        <taxon>Metazoa</taxon>
        <taxon>Spiralia</taxon>
        <taxon>Lophotrochozoa</taxon>
        <taxon>Platyhelminthes</taxon>
        <taxon>Cestoda</taxon>
        <taxon>Eucestoda</taxon>
        <taxon>Diphyllobothriidea</taxon>
        <taxon>Diphyllobothriidae</taxon>
        <taxon>Schistocephalus</taxon>
    </lineage>
</organism>
<evidence type="ECO:0000259" key="2">
    <source>
        <dbReference type="PROSITE" id="PS00028"/>
    </source>
</evidence>
<dbReference type="InterPro" id="IPR013087">
    <property type="entry name" value="Znf_C2H2_type"/>
</dbReference>
<protein>
    <submittedName>
        <fullName evidence="5">C2H2-type domain-containing protein</fullName>
    </submittedName>
</protein>
<dbReference type="PROSITE" id="PS00028">
    <property type="entry name" value="ZINC_FINGER_C2H2_1"/>
    <property type="match status" value="1"/>
</dbReference>
<proteinExistence type="predicted"/>
<sequence length="178" mass="19380">MARQDPTKVVERTGILSIHAVLRQVQMRWSGHLVRMDYERLPKRLFYGDNATGARRQGDLGTTTIPTTDNNFIDAPPPTITDIIHPHPPPAPTTAMNTTCLTPTTSVATSDYLPPATSKTTTAPSTSDGDSALTCPHCDHTLTSHIGLVCHLRIHRRAETAASNALTAHAHSHTTWAY</sequence>
<feature type="region of interest" description="Disordered" evidence="1">
    <location>
        <begin position="111"/>
        <end position="131"/>
    </location>
</feature>
<dbReference type="EMBL" id="UYSU01035071">
    <property type="protein sequence ID" value="VDL95545.1"/>
    <property type="molecule type" value="Genomic_DNA"/>
</dbReference>
<dbReference type="AlphaFoldDB" id="A0A183SY62"/>
<gene>
    <name evidence="3" type="ORF">SSLN_LOCUS9160</name>
</gene>
<evidence type="ECO:0000256" key="1">
    <source>
        <dbReference type="SAM" id="MobiDB-lite"/>
    </source>
</evidence>
<reference evidence="3 4" key="2">
    <citation type="submission" date="2018-11" db="EMBL/GenBank/DDBJ databases">
        <authorList>
            <consortium name="Pathogen Informatics"/>
        </authorList>
    </citation>
    <scope>NUCLEOTIDE SEQUENCE [LARGE SCALE GENOMIC DNA]</scope>
    <source>
        <strain evidence="3 4">NST_G2</strain>
    </source>
</reference>
<keyword evidence="4" id="KW-1185">Reference proteome</keyword>
<dbReference type="OrthoDB" id="425014at2759"/>
<name>A0A183SY62_SCHSO</name>
<feature type="compositionally biased region" description="Low complexity" evidence="1">
    <location>
        <begin position="114"/>
        <end position="127"/>
    </location>
</feature>
<evidence type="ECO:0000313" key="5">
    <source>
        <dbReference type="WBParaSite" id="SSLN_0000950901-mRNA-1"/>
    </source>
</evidence>
<feature type="domain" description="C2H2-type" evidence="2">
    <location>
        <begin position="135"/>
        <end position="155"/>
    </location>
</feature>
<accession>A0A183SY62</accession>
<reference evidence="5" key="1">
    <citation type="submission" date="2016-06" db="UniProtKB">
        <authorList>
            <consortium name="WormBaseParasite"/>
        </authorList>
    </citation>
    <scope>IDENTIFICATION</scope>
</reference>
<dbReference type="WBParaSite" id="SSLN_0000950901-mRNA-1">
    <property type="protein sequence ID" value="SSLN_0000950901-mRNA-1"/>
    <property type="gene ID" value="SSLN_0000950901"/>
</dbReference>
<evidence type="ECO:0000313" key="3">
    <source>
        <dbReference type="EMBL" id="VDL95545.1"/>
    </source>
</evidence>
<dbReference type="Proteomes" id="UP000275846">
    <property type="component" value="Unassembled WGS sequence"/>
</dbReference>
<evidence type="ECO:0000313" key="4">
    <source>
        <dbReference type="Proteomes" id="UP000275846"/>
    </source>
</evidence>